<evidence type="ECO:0000313" key="1">
    <source>
        <dbReference type="EMBL" id="OWZ19011.1"/>
    </source>
</evidence>
<organism evidence="1 2">
    <name type="scientific">Phytophthora megakarya</name>
    <dbReference type="NCBI Taxonomy" id="4795"/>
    <lineage>
        <taxon>Eukaryota</taxon>
        <taxon>Sar</taxon>
        <taxon>Stramenopiles</taxon>
        <taxon>Oomycota</taxon>
        <taxon>Peronosporomycetes</taxon>
        <taxon>Peronosporales</taxon>
        <taxon>Peronosporaceae</taxon>
        <taxon>Phytophthora</taxon>
    </lineage>
</organism>
<dbReference type="PANTHER" id="PTHR40866">
    <property type="entry name" value="BED-TYPE DOMAIN-CONTAINING PROTEIN"/>
    <property type="match status" value="1"/>
</dbReference>
<proteinExistence type="predicted"/>
<evidence type="ECO:0000313" key="2">
    <source>
        <dbReference type="Proteomes" id="UP000198211"/>
    </source>
</evidence>
<dbReference type="PANTHER" id="PTHR40866:SF1">
    <property type="entry name" value="BED-TYPE DOMAIN-CONTAINING PROTEIN"/>
    <property type="match status" value="1"/>
</dbReference>
<accession>A0A225WN06</accession>
<protein>
    <recommendedName>
        <fullName evidence="3">BED-type domain-containing protein</fullName>
    </recommendedName>
</protein>
<dbReference type="OrthoDB" id="124444at2759"/>
<sequence length="103" mass="11885">MPNQDTYAYIYEDLGQGHYRCKRCGSERKQIANAGYSNLTGHLANKHDDFKDLYAATLSSKDLCDFGFVSEETSHCFQWMGWVVERNMPLSEVDNERTCSMTR</sequence>
<evidence type="ECO:0008006" key="3">
    <source>
        <dbReference type="Google" id="ProtNLM"/>
    </source>
</evidence>
<keyword evidence="2" id="KW-1185">Reference proteome</keyword>
<reference evidence="2" key="1">
    <citation type="submission" date="2017-03" db="EMBL/GenBank/DDBJ databases">
        <title>Phytopthora megakarya and P. palmivora, two closely related causual agents of cacao black pod achieved similar genome size and gene model numbers by different mechanisms.</title>
        <authorList>
            <person name="Ali S."/>
            <person name="Shao J."/>
            <person name="Larry D.J."/>
            <person name="Kronmiller B."/>
            <person name="Shen D."/>
            <person name="Strem M.D."/>
            <person name="Melnick R.L."/>
            <person name="Guiltinan M.J."/>
            <person name="Tyler B.M."/>
            <person name="Meinhardt L.W."/>
            <person name="Bailey B.A."/>
        </authorList>
    </citation>
    <scope>NUCLEOTIDE SEQUENCE [LARGE SCALE GENOMIC DNA]</scope>
    <source>
        <strain evidence="2">zdho120</strain>
    </source>
</reference>
<name>A0A225WN06_9STRA</name>
<dbReference type="AlphaFoldDB" id="A0A225WN06"/>
<comment type="caution">
    <text evidence="1">The sequence shown here is derived from an EMBL/GenBank/DDBJ whole genome shotgun (WGS) entry which is preliminary data.</text>
</comment>
<gene>
    <name evidence="1" type="ORF">PHMEG_0006799</name>
</gene>
<dbReference type="EMBL" id="NBNE01000501">
    <property type="protein sequence ID" value="OWZ19011.1"/>
    <property type="molecule type" value="Genomic_DNA"/>
</dbReference>
<dbReference type="Proteomes" id="UP000198211">
    <property type="component" value="Unassembled WGS sequence"/>
</dbReference>